<evidence type="ECO:0000256" key="1">
    <source>
        <dbReference type="ARBA" id="ARBA00023015"/>
    </source>
</evidence>
<comment type="caution">
    <text evidence="4">The sequence shown here is derived from an EMBL/GenBank/DDBJ whole genome shotgun (WGS) entry which is preliminary data.</text>
</comment>
<dbReference type="InterPro" id="IPR001034">
    <property type="entry name" value="DeoR_HTH"/>
</dbReference>
<keyword evidence="2" id="KW-0804">Transcription</keyword>
<evidence type="ECO:0000259" key="3">
    <source>
        <dbReference type="PROSITE" id="PS51000"/>
    </source>
</evidence>
<dbReference type="OrthoDB" id="9815009at2"/>
<protein>
    <submittedName>
        <fullName evidence="4">YafY family transcriptional regulator</fullName>
    </submittedName>
</protein>
<dbReference type="InterPro" id="IPR036390">
    <property type="entry name" value="WH_DNA-bd_sf"/>
</dbReference>
<dbReference type="InterPro" id="IPR057727">
    <property type="entry name" value="WCX_dom"/>
</dbReference>
<dbReference type="InterPro" id="IPR013196">
    <property type="entry name" value="HTH_11"/>
</dbReference>
<dbReference type="InterPro" id="IPR036388">
    <property type="entry name" value="WH-like_DNA-bd_sf"/>
</dbReference>
<gene>
    <name evidence="4" type="ORF">DWV06_11670</name>
</gene>
<dbReference type="RefSeq" id="WP_115482359.1">
    <property type="nucleotide sequence ID" value="NZ_QRCT01000034.1"/>
</dbReference>
<dbReference type="AlphaFoldDB" id="A0A371ATX6"/>
<dbReference type="Pfam" id="PF13280">
    <property type="entry name" value="WYL"/>
    <property type="match status" value="1"/>
</dbReference>
<reference evidence="4 5" key="1">
    <citation type="submission" date="2018-07" db="EMBL/GenBank/DDBJ databases">
        <title>Anaerosacharophilus polymeroproducens gen. nov. sp. nov., an anaerobic bacterium isolated from salt field.</title>
        <authorList>
            <person name="Kim W."/>
            <person name="Yang S.-H."/>
            <person name="Oh J."/>
            <person name="Lee J.-H."/>
            <person name="Kwon K.K."/>
        </authorList>
    </citation>
    <scope>NUCLEOTIDE SEQUENCE [LARGE SCALE GENOMIC DNA]</scope>
    <source>
        <strain evidence="4 5">MCWD5</strain>
    </source>
</reference>
<evidence type="ECO:0000313" key="5">
    <source>
        <dbReference type="Proteomes" id="UP000255036"/>
    </source>
</evidence>
<dbReference type="PANTHER" id="PTHR34580:SF1">
    <property type="entry name" value="PROTEIN PAFC"/>
    <property type="match status" value="1"/>
</dbReference>
<keyword evidence="1" id="KW-0805">Transcription regulation</keyword>
<dbReference type="InterPro" id="IPR051534">
    <property type="entry name" value="CBASS_pafABC_assoc_protein"/>
</dbReference>
<name>A0A371ATX6_9FIRM</name>
<keyword evidence="5" id="KW-1185">Reference proteome</keyword>
<evidence type="ECO:0000313" key="4">
    <source>
        <dbReference type="EMBL" id="RDU23017.1"/>
    </source>
</evidence>
<dbReference type="InterPro" id="IPR026881">
    <property type="entry name" value="WYL_dom"/>
</dbReference>
<accession>A0A371ATX6</accession>
<proteinExistence type="predicted"/>
<sequence length="309" mass="36770">MKIDRLVGIVFILLQKGKVTAPYLAEKYEVSRRTINRDIEDLCKAGIPIITTQGIHGGISISDDYKIDKTLLTSKEMQAILAGIKSLDSISNSSMYRKLMEKLSHDIEYKKESIYDSSGHILIDLSSHYKSTIAPKIESLRNAIDQNQMVAFNYYYEKGENKRVIEPYLLIFQWANWYVWGYCIKRKDFRLFKLNRILQLHILEEFFFARPIKSYEKQIEQYFRNEIHFIAKFDADVKWRLIDEYGIDSFQELEDNTLIFEYDFSNREYLLRWILSFGKHVEILEPADFKKEYQEQVLQMQNKCMKYDS</sequence>
<dbReference type="PROSITE" id="PS51000">
    <property type="entry name" value="HTH_DEOR_2"/>
    <property type="match status" value="1"/>
</dbReference>
<dbReference type="Proteomes" id="UP000255036">
    <property type="component" value="Unassembled WGS sequence"/>
</dbReference>
<dbReference type="Gene3D" id="1.10.10.10">
    <property type="entry name" value="Winged helix-like DNA-binding domain superfamily/Winged helix DNA-binding domain"/>
    <property type="match status" value="1"/>
</dbReference>
<feature type="domain" description="HTH deoR-type" evidence="3">
    <location>
        <begin position="2"/>
        <end position="61"/>
    </location>
</feature>
<dbReference type="GO" id="GO:0003700">
    <property type="term" value="F:DNA-binding transcription factor activity"/>
    <property type="evidence" value="ECO:0007669"/>
    <property type="project" value="InterPro"/>
</dbReference>
<dbReference type="EMBL" id="QRCT01000034">
    <property type="protein sequence ID" value="RDU23017.1"/>
    <property type="molecule type" value="Genomic_DNA"/>
</dbReference>
<dbReference type="SUPFAM" id="SSF46785">
    <property type="entry name" value="Winged helix' DNA-binding domain"/>
    <property type="match status" value="1"/>
</dbReference>
<dbReference type="PANTHER" id="PTHR34580">
    <property type="match status" value="1"/>
</dbReference>
<evidence type="ECO:0000256" key="2">
    <source>
        <dbReference type="ARBA" id="ARBA00023163"/>
    </source>
</evidence>
<dbReference type="InterPro" id="IPR028349">
    <property type="entry name" value="PafC-like"/>
</dbReference>
<dbReference type="PROSITE" id="PS52050">
    <property type="entry name" value="WYL"/>
    <property type="match status" value="1"/>
</dbReference>
<organism evidence="4 5">
    <name type="scientific">Anaerosacchariphilus polymeriproducens</name>
    <dbReference type="NCBI Taxonomy" id="1812858"/>
    <lineage>
        <taxon>Bacteria</taxon>
        <taxon>Bacillati</taxon>
        <taxon>Bacillota</taxon>
        <taxon>Clostridia</taxon>
        <taxon>Lachnospirales</taxon>
        <taxon>Lachnospiraceae</taxon>
        <taxon>Anaerosacchariphilus</taxon>
    </lineage>
</organism>
<dbReference type="Pfam" id="PF08279">
    <property type="entry name" value="HTH_11"/>
    <property type="match status" value="1"/>
</dbReference>
<dbReference type="Pfam" id="PF25583">
    <property type="entry name" value="WCX"/>
    <property type="match status" value="1"/>
</dbReference>
<dbReference type="PIRSF" id="PIRSF016838">
    <property type="entry name" value="PafC"/>
    <property type="match status" value="1"/>
</dbReference>